<evidence type="ECO:0000313" key="10">
    <source>
        <dbReference type="EMBL" id="PIT96731.1"/>
    </source>
</evidence>
<feature type="domain" description="Glutamyl/glutaminyl-tRNA synthetase class Ib catalytic" evidence="8">
    <location>
        <begin position="104"/>
        <end position="280"/>
    </location>
</feature>
<comment type="similarity">
    <text evidence="1 7">Belongs to the class-I aminoacyl-tRNA synthetase family. Glutamate--tRNA ligase type 1 subfamily.</text>
</comment>
<keyword evidence="2 7" id="KW-0436">Ligase</keyword>
<dbReference type="EMBL" id="PFAA01000031">
    <property type="protein sequence ID" value="PIT96731.1"/>
    <property type="molecule type" value="Genomic_DNA"/>
</dbReference>
<dbReference type="Gene3D" id="1.10.10.350">
    <property type="match status" value="1"/>
</dbReference>
<dbReference type="Pfam" id="PF19269">
    <property type="entry name" value="Anticodon_2"/>
    <property type="match status" value="1"/>
</dbReference>
<name>A0A2M6WVE7_9BACT</name>
<evidence type="ECO:0000256" key="1">
    <source>
        <dbReference type="ARBA" id="ARBA00007894"/>
    </source>
</evidence>
<evidence type="ECO:0000259" key="8">
    <source>
        <dbReference type="Pfam" id="PF00749"/>
    </source>
</evidence>
<dbReference type="InterPro" id="IPR001412">
    <property type="entry name" value="aa-tRNA-synth_I_CS"/>
</dbReference>
<dbReference type="GO" id="GO:0005829">
    <property type="term" value="C:cytosol"/>
    <property type="evidence" value="ECO:0007669"/>
    <property type="project" value="TreeGrafter"/>
</dbReference>
<dbReference type="AlphaFoldDB" id="A0A2M6WVE7"/>
<dbReference type="GO" id="GO:0004818">
    <property type="term" value="F:glutamate-tRNA ligase activity"/>
    <property type="evidence" value="ECO:0007669"/>
    <property type="project" value="UniProtKB-UniRule"/>
</dbReference>
<sequence length="449" mass="52370">MKKNQIITRIAPSPSGNLHIGTARSALFNYLFARQNNGKFIIRIEDTDKQRSKKEFEDDILEGLKWLGLDNDNLYRQSERTDVYKKYIEKLLKNGKAYLSKEESKIETGKQVEVVRLKNPNRKVEFDDIIRGKIEFDTTELGDFVIAKTINDPLYHLAVVVDDYEMEISHIIRGEDHISNTPRQILIQEALEIDRPKYAHIPLILAPNRSKMSKRGNATSISEYRQKGYISDALINYIALLGWNPGTNNELFAMNKLVEEFNLENIQKGGAIFDIEKLNWFNREYIKKMSEEEIFKNIKQNLPENILNMSEYNDKILKKIIPIIKERINIWSDILKITKEGDLDYYFKQPKYETKNLLWKTDTDLNIVAKNLLKIINFLENISDNKFNSDEIKKSIWDFAEKEGRGSVLWPMRYALSGKDKSPDPFKLTEALEKKETISRLHNAINKIA</sequence>
<evidence type="ECO:0000313" key="11">
    <source>
        <dbReference type="Proteomes" id="UP000230481"/>
    </source>
</evidence>
<evidence type="ECO:0000256" key="6">
    <source>
        <dbReference type="ARBA" id="ARBA00023146"/>
    </source>
</evidence>
<dbReference type="InterPro" id="IPR033910">
    <property type="entry name" value="GluRS_core"/>
</dbReference>
<evidence type="ECO:0000259" key="9">
    <source>
        <dbReference type="Pfam" id="PF19269"/>
    </source>
</evidence>
<comment type="caution">
    <text evidence="7">Lacks conserved residue(s) required for the propagation of feature annotation.</text>
</comment>
<organism evidence="10 11">
    <name type="scientific">Candidatus Campbellbacteria bacterium CG10_big_fil_rev_8_21_14_0_10_35_52</name>
    <dbReference type="NCBI Taxonomy" id="1974527"/>
    <lineage>
        <taxon>Bacteria</taxon>
        <taxon>Candidatus Campbelliibacteriota</taxon>
    </lineage>
</organism>
<dbReference type="Gene3D" id="3.40.50.620">
    <property type="entry name" value="HUPs"/>
    <property type="match status" value="2"/>
</dbReference>
<dbReference type="EC" id="6.1.1.17" evidence="7"/>
<feature type="short sequence motif" description="'KMSKS' region" evidence="7">
    <location>
        <begin position="211"/>
        <end position="215"/>
    </location>
</feature>
<dbReference type="GO" id="GO:0008270">
    <property type="term" value="F:zinc ion binding"/>
    <property type="evidence" value="ECO:0007669"/>
    <property type="project" value="InterPro"/>
</dbReference>
<evidence type="ECO:0000256" key="2">
    <source>
        <dbReference type="ARBA" id="ARBA00022598"/>
    </source>
</evidence>
<keyword evidence="4 7" id="KW-0067">ATP-binding</keyword>
<keyword evidence="3 7" id="KW-0547">Nucleotide-binding</keyword>
<reference evidence="11" key="1">
    <citation type="submission" date="2017-09" db="EMBL/GenBank/DDBJ databases">
        <title>Depth-based differentiation of microbial function through sediment-hosted aquifers and enrichment of novel symbionts in the deep terrestrial subsurface.</title>
        <authorList>
            <person name="Probst A.J."/>
            <person name="Ladd B."/>
            <person name="Jarett J.K."/>
            <person name="Geller-Mcgrath D.E."/>
            <person name="Sieber C.M.K."/>
            <person name="Emerson J.B."/>
            <person name="Anantharaman K."/>
            <person name="Thomas B.C."/>
            <person name="Malmstrom R."/>
            <person name="Stieglmeier M."/>
            <person name="Klingl A."/>
            <person name="Woyke T."/>
            <person name="Ryan C.M."/>
            <person name="Banfield J.F."/>
        </authorList>
    </citation>
    <scope>NUCLEOTIDE SEQUENCE [LARGE SCALE GENOMIC DNA]</scope>
</reference>
<proteinExistence type="inferred from homology"/>
<dbReference type="GO" id="GO:0005524">
    <property type="term" value="F:ATP binding"/>
    <property type="evidence" value="ECO:0007669"/>
    <property type="project" value="UniProtKB-UniRule"/>
</dbReference>
<dbReference type="GO" id="GO:0000049">
    <property type="term" value="F:tRNA binding"/>
    <property type="evidence" value="ECO:0007669"/>
    <property type="project" value="InterPro"/>
</dbReference>
<dbReference type="InterPro" id="IPR049940">
    <property type="entry name" value="GluQ/Sye"/>
</dbReference>
<comment type="function">
    <text evidence="7">Catalyzes the attachment of glutamate to tRNA(Glu) in a two-step reaction: glutamate is first activated by ATP to form Glu-AMP and then transferred to the acceptor end of tRNA(Glu).</text>
</comment>
<comment type="catalytic activity">
    <reaction evidence="7">
        <text>tRNA(Glu) + L-glutamate + ATP = L-glutamyl-tRNA(Glu) + AMP + diphosphate</text>
        <dbReference type="Rhea" id="RHEA:23540"/>
        <dbReference type="Rhea" id="RHEA-COMP:9663"/>
        <dbReference type="Rhea" id="RHEA-COMP:9680"/>
        <dbReference type="ChEBI" id="CHEBI:29985"/>
        <dbReference type="ChEBI" id="CHEBI:30616"/>
        <dbReference type="ChEBI" id="CHEBI:33019"/>
        <dbReference type="ChEBI" id="CHEBI:78442"/>
        <dbReference type="ChEBI" id="CHEBI:78520"/>
        <dbReference type="ChEBI" id="CHEBI:456215"/>
        <dbReference type="EC" id="6.1.1.17"/>
    </reaction>
</comment>
<dbReference type="InterPro" id="IPR045462">
    <property type="entry name" value="aa-tRNA-synth_I_cd-bd"/>
</dbReference>
<dbReference type="SUPFAM" id="SSF48163">
    <property type="entry name" value="An anticodon-binding domain of class I aminoacyl-tRNA synthetases"/>
    <property type="match status" value="1"/>
</dbReference>
<evidence type="ECO:0000256" key="3">
    <source>
        <dbReference type="ARBA" id="ARBA00022741"/>
    </source>
</evidence>
<dbReference type="InterPro" id="IPR000924">
    <property type="entry name" value="Glu/Gln-tRNA-synth"/>
</dbReference>
<evidence type="ECO:0000256" key="4">
    <source>
        <dbReference type="ARBA" id="ARBA00022840"/>
    </source>
</evidence>
<dbReference type="NCBIfam" id="TIGR00464">
    <property type="entry name" value="gltX_bact"/>
    <property type="match status" value="1"/>
</dbReference>
<dbReference type="InterPro" id="IPR020058">
    <property type="entry name" value="Glu/Gln-tRNA-synth_Ib_cat-dom"/>
</dbReference>
<protein>
    <recommendedName>
        <fullName evidence="7">Glutamate--tRNA ligase</fullName>
        <ecNumber evidence="7">6.1.1.17</ecNumber>
    </recommendedName>
    <alternativeName>
        <fullName evidence="7">Glutamyl-tRNA synthetase</fullName>
        <shortName evidence="7">GluRS</shortName>
    </alternativeName>
</protein>
<dbReference type="InterPro" id="IPR004527">
    <property type="entry name" value="Glu-tRNA-ligase_bac/mito"/>
</dbReference>
<accession>A0A2M6WVE7</accession>
<feature type="domain" description="Glutamyl/glutaminyl-tRNA synthetase class Ib catalytic" evidence="8">
    <location>
        <begin position="6"/>
        <end position="102"/>
    </location>
</feature>
<comment type="subunit">
    <text evidence="7">Monomer.</text>
</comment>
<dbReference type="CDD" id="cd00808">
    <property type="entry name" value="GluRS_core"/>
    <property type="match status" value="1"/>
</dbReference>
<dbReference type="InterPro" id="IPR008925">
    <property type="entry name" value="aa_tRNA-synth_I_cd-bd_sf"/>
</dbReference>
<dbReference type="InterPro" id="IPR020751">
    <property type="entry name" value="aa-tRNA-synth_I_codon-bd_sub2"/>
</dbReference>
<comment type="caution">
    <text evidence="10">The sequence shown here is derived from an EMBL/GenBank/DDBJ whole genome shotgun (WGS) entry which is preliminary data.</text>
</comment>
<comment type="subcellular location">
    <subcellularLocation>
        <location evidence="7">Cytoplasm</location>
    </subcellularLocation>
</comment>
<gene>
    <name evidence="7 10" type="primary">gltX</name>
    <name evidence="10" type="ORF">COT82_01640</name>
</gene>
<dbReference type="GO" id="GO:0006424">
    <property type="term" value="P:glutamyl-tRNA aminoacylation"/>
    <property type="evidence" value="ECO:0007669"/>
    <property type="project" value="UniProtKB-UniRule"/>
</dbReference>
<dbReference type="HAMAP" id="MF_00022">
    <property type="entry name" value="Glu_tRNA_synth_type1"/>
    <property type="match status" value="1"/>
</dbReference>
<dbReference type="InterPro" id="IPR014729">
    <property type="entry name" value="Rossmann-like_a/b/a_fold"/>
</dbReference>
<evidence type="ECO:0000256" key="7">
    <source>
        <dbReference type="HAMAP-Rule" id="MF_00022"/>
    </source>
</evidence>
<feature type="short sequence motif" description="'HIGH' region" evidence="7">
    <location>
        <begin position="12"/>
        <end position="22"/>
    </location>
</feature>
<dbReference type="Proteomes" id="UP000230481">
    <property type="component" value="Unassembled WGS sequence"/>
</dbReference>
<dbReference type="PROSITE" id="PS00178">
    <property type="entry name" value="AA_TRNA_LIGASE_I"/>
    <property type="match status" value="1"/>
</dbReference>
<feature type="binding site" evidence="7">
    <location>
        <position position="214"/>
    </location>
    <ligand>
        <name>ATP</name>
        <dbReference type="ChEBI" id="CHEBI:30616"/>
    </ligand>
</feature>
<dbReference type="PRINTS" id="PR00987">
    <property type="entry name" value="TRNASYNTHGLU"/>
</dbReference>
<keyword evidence="7" id="KW-0963">Cytoplasm</keyword>
<keyword evidence="5 7" id="KW-0648">Protein biosynthesis</keyword>
<keyword evidence="6 7" id="KW-0030">Aminoacyl-tRNA synthetase</keyword>
<dbReference type="SUPFAM" id="SSF52374">
    <property type="entry name" value="Nucleotidylyl transferase"/>
    <property type="match status" value="1"/>
</dbReference>
<dbReference type="PANTHER" id="PTHR43311:SF2">
    <property type="entry name" value="GLUTAMATE--TRNA LIGASE, MITOCHONDRIAL-RELATED"/>
    <property type="match status" value="1"/>
</dbReference>
<feature type="domain" description="Aminoacyl-tRNA synthetase class I anticodon-binding" evidence="9">
    <location>
        <begin position="310"/>
        <end position="445"/>
    </location>
</feature>
<dbReference type="Pfam" id="PF00749">
    <property type="entry name" value="tRNA-synt_1c"/>
    <property type="match status" value="2"/>
</dbReference>
<dbReference type="PANTHER" id="PTHR43311">
    <property type="entry name" value="GLUTAMATE--TRNA LIGASE"/>
    <property type="match status" value="1"/>
</dbReference>
<evidence type="ECO:0000256" key="5">
    <source>
        <dbReference type="ARBA" id="ARBA00022917"/>
    </source>
</evidence>